<keyword evidence="1" id="KW-0175">Coiled coil</keyword>
<dbReference type="AlphaFoldDB" id="A0A9D2FRZ8"/>
<dbReference type="EMBL" id="DXBG01000192">
    <property type="protein sequence ID" value="HIZ65898.1"/>
    <property type="molecule type" value="Genomic_DNA"/>
</dbReference>
<feature type="coiled-coil region" evidence="1">
    <location>
        <begin position="135"/>
        <end position="163"/>
    </location>
</feature>
<evidence type="ECO:0000313" key="4">
    <source>
        <dbReference type="Proteomes" id="UP000824056"/>
    </source>
</evidence>
<evidence type="ECO:0000313" key="3">
    <source>
        <dbReference type="EMBL" id="HIZ65898.1"/>
    </source>
</evidence>
<accession>A0A9D2FRZ8</accession>
<name>A0A9D2FRZ8_9FIRM</name>
<sequence length="267" mass="30950">MDEQKKELIKKIQTAPEVFTILSRATRLPYVVCDSETFNDQVWIFANKEDLEREVKPLVERKNMVASIKVENKSFLSFYTTLYTLGVNSLVFFEGDKKTELELQEIVKEPDFSALPENQRPLFNPQLQLSGIYFMQEFRRAVKTEEKENMAELEEEVAANLVRSRFLLAVQKREAGQEDKNVQVPYIKNKEGDVFQPVFTDAEEFRKFNKEKKFQALLVSFENLEKVVIPVAKGVVVNPQGFNLIVPKDKMGALRQRFQPEAEDGQK</sequence>
<proteinExistence type="predicted"/>
<feature type="domain" description="SseB protein N-terminal" evidence="2">
    <location>
        <begin position="149"/>
        <end position="241"/>
    </location>
</feature>
<evidence type="ECO:0000256" key="1">
    <source>
        <dbReference type="SAM" id="Coils"/>
    </source>
</evidence>
<dbReference type="Proteomes" id="UP000824056">
    <property type="component" value="Unassembled WGS sequence"/>
</dbReference>
<reference evidence="3" key="2">
    <citation type="submission" date="2021-04" db="EMBL/GenBank/DDBJ databases">
        <authorList>
            <person name="Gilroy R."/>
        </authorList>
    </citation>
    <scope>NUCLEOTIDE SEQUENCE</scope>
    <source>
        <strain evidence="3">1068</strain>
    </source>
</reference>
<evidence type="ECO:0000259" key="2">
    <source>
        <dbReference type="Pfam" id="PF07179"/>
    </source>
</evidence>
<dbReference type="InterPro" id="IPR009839">
    <property type="entry name" value="SseB_N"/>
</dbReference>
<reference evidence="3" key="1">
    <citation type="journal article" date="2021" name="PeerJ">
        <title>Extensive microbial diversity within the chicken gut microbiome revealed by metagenomics and culture.</title>
        <authorList>
            <person name="Gilroy R."/>
            <person name="Ravi A."/>
            <person name="Getino M."/>
            <person name="Pursley I."/>
            <person name="Horton D.L."/>
            <person name="Alikhan N.F."/>
            <person name="Baker D."/>
            <person name="Gharbi K."/>
            <person name="Hall N."/>
            <person name="Watson M."/>
            <person name="Adriaenssens E.M."/>
            <person name="Foster-Nyarko E."/>
            <person name="Jarju S."/>
            <person name="Secka A."/>
            <person name="Antonio M."/>
            <person name="Oren A."/>
            <person name="Chaudhuri R.R."/>
            <person name="La Ragione R."/>
            <person name="Hildebrand F."/>
            <person name="Pallen M.J."/>
        </authorList>
    </citation>
    <scope>NUCLEOTIDE SEQUENCE</scope>
    <source>
        <strain evidence="3">1068</strain>
    </source>
</reference>
<dbReference type="Pfam" id="PF07179">
    <property type="entry name" value="SseB"/>
    <property type="match status" value="1"/>
</dbReference>
<gene>
    <name evidence="3" type="ORF">H9809_08375</name>
</gene>
<protein>
    <submittedName>
        <fullName evidence="3">SseB family protein</fullName>
    </submittedName>
</protein>
<comment type="caution">
    <text evidence="3">The sequence shown here is derived from an EMBL/GenBank/DDBJ whole genome shotgun (WGS) entry which is preliminary data.</text>
</comment>
<organism evidence="3 4">
    <name type="scientific">Candidatus Blautia pullicola</name>
    <dbReference type="NCBI Taxonomy" id="2838498"/>
    <lineage>
        <taxon>Bacteria</taxon>
        <taxon>Bacillati</taxon>
        <taxon>Bacillota</taxon>
        <taxon>Clostridia</taxon>
        <taxon>Lachnospirales</taxon>
        <taxon>Lachnospiraceae</taxon>
        <taxon>Blautia</taxon>
    </lineage>
</organism>